<dbReference type="GO" id="GO:0020037">
    <property type="term" value="F:heme binding"/>
    <property type="evidence" value="ECO:0007669"/>
    <property type="project" value="InterPro"/>
</dbReference>
<dbReference type="InterPro" id="IPR010255">
    <property type="entry name" value="Haem_peroxidase_sf"/>
</dbReference>
<evidence type="ECO:0000256" key="3">
    <source>
        <dbReference type="ARBA" id="ARBA00022559"/>
    </source>
</evidence>
<dbReference type="GO" id="GO:0006979">
    <property type="term" value="P:response to oxidative stress"/>
    <property type="evidence" value="ECO:0007669"/>
    <property type="project" value="InterPro"/>
</dbReference>
<protein>
    <submittedName>
        <fullName evidence="8">Chorion peroxidase</fullName>
    </submittedName>
</protein>
<comment type="subcellular location">
    <subcellularLocation>
        <location evidence="1">Secreted</location>
    </subcellularLocation>
</comment>
<keyword evidence="4" id="KW-0325">Glycoprotein</keyword>
<feature type="region of interest" description="Disordered" evidence="6">
    <location>
        <begin position="262"/>
        <end position="290"/>
    </location>
</feature>
<evidence type="ECO:0000256" key="6">
    <source>
        <dbReference type="SAM" id="MobiDB-lite"/>
    </source>
</evidence>
<dbReference type="GO" id="GO:0005576">
    <property type="term" value="C:extracellular region"/>
    <property type="evidence" value="ECO:0007669"/>
    <property type="project" value="UniProtKB-SubCell"/>
</dbReference>
<gene>
    <name evidence="8" type="ORF">X975_10480</name>
</gene>
<keyword evidence="5" id="KW-0349">Heme</keyword>
<dbReference type="EMBL" id="KK122303">
    <property type="protein sequence ID" value="KFM82451.1"/>
    <property type="molecule type" value="Genomic_DNA"/>
</dbReference>
<keyword evidence="3 8" id="KW-0560">Oxidoreductase</keyword>
<keyword evidence="5" id="KW-0408">Iron</keyword>
<dbReference type="PRINTS" id="PR00457">
    <property type="entry name" value="ANPEROXIDASE"/>
</dbReference>
<feature type="non-terminal residue" evidence="8">
    <location>
        <position position="608"/>
    </location>
</feature>
<reference evidence="8 9" key="1">
    <citation type="submission" date="2013-11" db="EMBL/GenBank/DDBJ databases">
        <title>Genome sequencing of Stegodyphus mimosarum.</title>
        <authorList>
            <person name="Bechsgaard J."/>
        </authorList>
    </citation>
    <scope>NUCLEOTIDE SEQUENCE [LARGE SCALE GENOMIC DNA]</scope>
</reference>
<dbReference type="GO" id="GO:0004601">
    <property type="term" value="F:peroxidase activity"/>
    <property type="evidence" value="ECO:0007669"/>
    <property type="project" value="UniProtKB-KW"/>
</dbReference>
<dbReference type="Pfam" id="PF03098">
    <property type="entry name" value="An_peroxidase"/>
    <property type="match status" value="1"/>
</dbReference>
<accession>A0A087UYL2</accession>
<keyword evidence="9" id="KW-1185">Reference proteome</keyword>
<dbReference type="InterPro" id="IPR019791">
    <property type="entry name" value="Haem_peroxidase_animal"/>
</dbReference>
<sequence>MVSTDVLLLITVLLISLRPTQVSLHGRSKRQSSTEDTPVVFPAMEEIPENRCIAYDGGVGLCRPAGLCVFRFESVRDLEDSACTIDNGEVGVCCPGRPPPTRATGPARPEHPVSMPDISTTDLDFAGQEGRSIVQRIDQLEIELQRRGLTVKEGSPEYFLEAQFDGDKRKVWEMGRDGLTGVEATLKLVRTFQLSSVQSRDGLRRFSLANTVIGDTCPKSPPCPTTKYRTSDGTCNNLRHPEWGKAFHTYVRVLPPRYSDGINEPRASYDGGPLPSSREVSYRVSPSDNRPSRKVTVAFTLWAQFLAYDLSLTGVTHAGSGDSIICCHPEIQKNPRLLHPACMPIHIPDNDPFFRQFGINCMHFLRSVAAPRADCTFGPREQLNQVTSYLDASSVYGSSENTTKALRSFEGGKLKWSLTGGEEMLPRNGSVPCSNRDTPCFATGDKRSNQNILLTLMHALMLREHNRLADQLANLNPGWSDEILFREARRLLSAEIQHITYSEFLPLLLGNRVMSSYGLSPKLSGYSFDYDPDLNPAIINSFASAANRFGHTMVQSSAELYSSQGGRRDRNIRFNFDPSLLYTKVNFDALIRGITQQPAQAFDTYISN</sequence>
<dbReference type="PANTHER" id="PTHR11475">
    <property type="entry name" value="OXIDASE/PEROXIDASE"/>
    <property type="match status" value="1"/>
</dbReference>
<dbReference type="OMA" id="HKRIPLA"/>
<keyword evidence="3 8" id="KW-0575">Peroxidase</keyword>
<evidence type="ECO:0000256" key="5">
    <source>
        <dbReference type="PIRSR" id="PIRSR619791-2"/>
    </source>
</evidence>
<name>A0A087UYL2_STEMI</name>
<dbReference type="AlphaFoldDB" id="A0A087UYL2"/>
<dbReference type="PROSITE" id="PS50292">
    <property type="entry name" value="PEROXIDASE_3"/>
    <property type="match status" value="1"/>
</dbReference>
<feature type="chain" id="PRO_5001830980" evidence="7">
    <location>
        <begin position="23"/>
        <end position="608"/>
    </location>
</feature>
<dbReference type="Gene3D" id="1.10.640.10">
    <property type="entry name" value="Haem peroxidase domain superfamily, animal type"/>
    <property type="match status" value="1"/>
</dbReference>
<proteinExistence type="predicted"/>
<feature type="binding site" description="axial binding residue" evidence="5">
    <location>
        <position position="551"/>
    </location>
    <ligand>
        <name>heme b</name>
        <dbReference type="ChEBI" id="CHEBI:60344"/>
    </ligand>
    <ligandPart>
        <name>Fe</name>
        <dbReference type="ChEBI" id="CHEBI:18248"/>
    </ligandPart>
</feature>
<dbReference type="Proteomes" id="UP000054359">
    <property type="component" value="Unassembled WGS sequence"/>
</dbReference>
<evidence type="ECO:0000256" key="4">
    <source>
        <dbReference type="ARBA" id="ARBA00023180"/>
    </source>
</evidence>
<keyword evidence="2" id="KW-0964">Secreted</keyword>
<organism evidence="8 9">
    <name type="scientific">Stegodyphus mimosarum</name>
    <name type="common">African social velvet spider</name>
    <dbReference type="NCBI Taxonomy" id="407821"/>
    <lineage>
        <taxon>Eukaryota</taxon>
        <taxon>Metazoa</taxon>
        <taxon>Ecdysozoa</taxon>
        <taxon>Arthropoda</taxon>
        <taxon>Chelicerata</taxon>
        <taxon>Arachnida</taxon>
        <taxon>Araneae</taxon>
        <taxon>Araneomorphae</taxon>
        <taxon>Entelegynae</taxon>
        <taxon>Eresoidea</taxon>
        <taxon>Eresidae</taxon>
        <taxon>Stegodyphus</taxon>
    </lineage>
</organism>
<evidence type="ECO:0000313" key="9">
    <source>
        <dbReference type="Proteomes" id="UP000054359"/>
    </source>
</evidence>
<dbReference type="GO" id="GO:0046872">
    <property type="term" value="F:metal ion binding"/>
    <property type="evidence" value="ECO:0007669"/>
    <property type="project" value="UniProtKB-KW"/>
</dbReference>
<evidence type="ECO:0000256" key="2">
    <source>
        <dbReference type="ARBA" id="ARBA00022525"/>
    </source>
</evidence>
<evidence type="ECO:0000313" key="8">
    <source>
        <dbReference type="EMBL" id="KFM82451.1"/>
    </source>
</evidence>
<keyword evidence="7" id="KW-0732">Signal</keyword>
<keyword evidence="5" id="KW-0479">Metal-binding</keyword>
<evidence type="ECO:0000256" key="7">
    <source>
        <dbReference type="SAM" id="SignalP"/>
    </source>
</evidence>
<feature type="signal peptide" evidence="7">
    <location>
        <begin position="1"/>
        <end position="22"/>
    </location>
</feature>
<dbReference type="STRING" id="407821.A0A087UYL2"/>
<dbReference type="PANTHER" id="PTHR11475:SF4">
    <property type="entry name" value="CHORION PEROXIDASE"/>
    <property type="match status" value="1"/>
</dbReference>
<dbReference type="OrthoDB" id="823504at2759"/>
<dbReference type="InterPro" id="IPR037120">
    <property type="entry name" value="Haem_peroxidase_sf_animal"/>
</dbReference>
<dbReference type="SUPFAM" id="SSF48113">
    <property type="entry name" value="Heme-dependent peroxidases"/>
    <property type="match status" value="1"/>
</dbReference>
<evidence type="ECO:0000256" key="1">
    <source>
        <dbReference type="ARBA" id="ARBA00004613"/>
    </source>
</evidence>